<proteinExistence type="inferred from homology"/>
<evidence type="ECO:0000256" key="1">
    <source>
        <dbReference type="ARBA" id="ARBA00005536"/>
    </source>
</evidence>
<feature type="compositionally biased region" description="Basic and acidic residues" evidence="2">
    <location>
        <begin position="213"/>
        <end position="223"/>
    </location>
</feature>
<accession>A0A165NBK7</accession>
<protein>
    <submittedName>
        <fullName evidence="3">DUF292-domain-containing protein</fullName>
    </submittedName>
</protein>
<dbReference type="OrthoDB" id="29853at2759"/>
<dbReference type="FunFam" id="1.20.1260.60:FF:000002">
    <property type="entry name" value="Vacuolar protein sorting-associated protein IST1"/>
    <property type="match status" value="1"/>
</dbReference>
<dbReference type="Pfam" id="PF03398">
    <property type="entry name" value="Ist1"/>
    <property type="match status" value="1"/>
</dbReference>
<dbReference type="AlphaFoldDB" id="A0A165NBK7"/>
<evidence type="ECO:0000313" key="3">
    <source>
        <dbReference type="EMBL" id="KZW00507.1"/>
    </source>
</evidence>
<dbReference type="GO" id="GO:0015031">
    <property type="term" value="P:protein transport"/>
    <property type="evidence" value="ECO:0007669"/>
    <property type="project" value="InterPro"/>
</dbReference>
<evidence type="ECO:0000313" key="4">
    <source>
        <dbReference type="Proteomes" id="UP000077266"/>
    </source>
</evidence>
<dbReference type="InterPro" id="IPR005061">
    <property type="entry name" value="Ist1"/>
</dbReference>
<dbReference type="PANTHER" id="PTHR12161">
    <property type="entry name" value="IST1 FAMILY MEMBER"/>
    <property type="match status" value="1"/>
</dbReference>
<evidence type="ECO:0000256" key="2">
    <source>
        <dbReference type="SAM" id="MobiDB-lite"/>
    </source>
</evidence>
<name>A0A165NBK7_EXIGL</name>
<comment type="similarity">
    <text evidence="1">Belongs to the IST1 family.</text>
</comment>
<organism evidence="3 4">
    <name type="scientific">Exidia glandulosa HHB12029</name>
    <dbReference type="NCBI Taxonomy" id="1314781"/>
    <lineage>
        <taxon>Eukaryota</taxon>
        <taxon>Fungi</taxon>
        <taxon>Dikarya</taxon>
        <taxon>Basidiomycota</taxon>
        <taxon>Agaricomycotina</taxon>
        <taxon>Agaricomycetes</taxon>
        <taxon>Auriculariales</taxon>
        <taxon>Exidiaceae</taxon>
        <taxon>Exidia</taxon>
    </lineage>
</organism>
<feature type="region of interest" description="Disordered" evidence="2">
    <location>
        <begin position="178"/>
        <end position="256"/>
    </location>
</feature>
<gene>
    <name evidence="3" type="ORF">EXIGLDRAFT_761596</name>
</gene>
<sequence>MPATWNATRTKVQLRLAVQRLRILQEKKAAMAKAARREIATMLERGKIETARIKVEGIINEDVYLELLELMELYCELLISRFGLLDMSTREPDPGVAEGVNAIIHAAPRTELKELHVLREMLMHKFGREYSIAVMENRDNCVTERVVAKLTVAMPPPELVDAYLHEIAKGYGIPWHPPGYVDPSADGDDDDDEGGDGGGLKVGLESPLLSEPPSKKVADDLKDLAPGSGLRLPDIPPTEGEATPKPDAAAKKKAPEDELAELTKRFEALKKFK</sequence>
<dbReference type="FunCoup" id="A0A165NBK7">
    <property type="interactions" value="546"/>
</dbReference>
<dbReference type="InterPro" id="IPR042277">
    <property type="entry name" value="IST1-like"/>
</dbReference>
<dbReference type="Proteomes" id="UP000077266">
    <property type="component" value="Unassembled WGS sequence"/>
</dbReference>
<dbReference type="STRING" id="1314781.A0A165NBK7"/>
<keyword evidence="4" id="KW-1185">Reference proteome</keyword>
<dbReference type="PANTHER" id="PTHR12161:SF5">
    <property type="entry name" value="IST1 HOMOLOG"/>
    <property type="match status" value="1"/>
</dbReference>
<dbReference type="Gene3D" id="1.20.1260.60">
    <property type="entry name" value="Vacuolar protein sorting-associated protein Ist1"/>
    <property type="match status" value="1"/>
</dbReference>
<dbReference type="InParanoid" id="A0A165NBK7"/>
<dbReference type="EMBL" id="KV425900">
    <property type="protein sequence ID" value="KZW00507.1"/>
    <property type="molecule type" value="Genomic_DNA"/>
</dbReference>
<feature type="compositionally biased region" description="Basic and acidic residues" evidence="2">
    <location>
        <begin position="242"/>
        <end position="256"/>
    </location>
</feature>
<reference evidence="3 4" key="1">
    <citation type="journal article" date="2016" name="Mol. Biol. Evol.">
        <title>Comparative Genomics of Early-Diverging Mushroom-Forming Fungi Provides Insights into the Origins of Lignocellulose Decay Capabilities.</title>
        <authorList>
            <person name="Nagy L.G."/>
            <person name="Riley R."/>
            <person name="Tritt A."/>
            <person name="Adam C."/>
            <person name="Daum C."/>
            <person name="Floudas D."/>
            <person name="Sun H."/>
            <person name="Yadav J.S."/>
            <person name="Pangilinan J."/>
            <person name="Larsson K.H."/>
            <person name="Matsuura K."/>
            <person name="Barry K."/>
            <person name="Labutti K."/>
            <person name="Kuo R."/>
            <person name="Ohm R.A."/>
            <person name="Bhattacharya S.S."/>
            <person name="Shirouzu T."/>
            <person name="Yoshinaga Y."/>
            <person name="Martin F.M."/>
            <person name="Grigoriev I.V."/>
            <person name="Hibbett D.S."/>
        </authorList>
    </citation>
    <scope>NUCLEOTIDE SEQUENCE [LARGE SCALE GENOMIC DNA]</scope>
    <source>
        <strain evidence="3 4">HHB12029</strain>
    </source>
</reference>
<feature type="compositionally biased region" description="Acidic residues" evidence="2">
    <location>
        <begin position="185"/>
        <end position="195"/>
    </location>
</feature>